<keyword evidence="4" id="KW-1185">Reference proteome</keyword>
<gene>
    <name evidence="3" type="ORF">ACFFK0_01490</name>
</gene>
<evidence type="ECO:0000313" key="4">
    <source>
        <dbReference type="Proteomes" id="UP001589776"/>
    </source>
</evidence>
<dbReference type="InterPro" id="IPR050535">
    <property type="entry name" value="DNA_Repair-Maintenance_Comp"/>
</dbReference>
<accession>A0ABV6DET4</accession>
<dbReference type="PIRSF" id="PIRSF033091">
    <property type="entry name" value="Pesterase_YhaO"/>
    <property type="match status" value="1"/>
</dbReference>
<protein>
    <submittedName>
        <fullName evidence="3">Exonuclease SbcCD subunit D</fullName>
    </submittedName>
</protein>
<dbReference type="Gene3D" id="3.60.21.10">
    <property type="match status" value="1"/>
</dbReference>
<dbReference type="RefSeq" id="WP_377467932.1">
    <property type="nucleotide sequence ID" value="NZ_JBHLWN010000012.1"/>
</dbReference>
<dbReference type="EMBL" id="JBHLWN010000012">
    <property type="protein sequence ID" value="MFC0211130.1"/>
    <property type="molecule type" value="Genomic_DNA"/>
</dbReference>
<keyword evidence="3" id="KW-0540">Nuclease</keyword>
<dbReference type="Pfam" id="PF00149">
    <property type="entry name" value="Metallophos"/>
    <property type="match status" value="1"/>
</dbReference>
<dbReference type="PANTHER" id="PTHR30337:SF7">
    <property type="entry name" value="PHOSPHOESTERASE"/>
    <property type="match status" value="1"/>
</dbReference>
<dbReference type="InterPro" id="IPR029052">
    <property type="entry name" value="Metallo-depent_PP-like"/>
</dbReference>
<dbReference type="InterPro" id="IPR041796">
    <property type="entry name" value="Mre11_N"/>
</dbReference>
<dbReference type="Proteomes" id="UP001589776">
    <property type="component" value="Unassembled WGS sequence"/>
</dbReference>
<feature type="domain" description="Calcineurin-like phosphoesterase" evidence="2">
    <location>
        <begin position="4"/>
        <end position="204"/>
    </location>
</feature>
<evidence type="ECO:0000313" key="3">
    <source>
        <dbReference type="EMBL" id="MFC0211130.1"/>
    </source>
</evidence>
<reference evidence="3 4" key="1">
    <citation type="submission" date="2024-09" db="EMBL/GenBank/DDBJ databases">
        <authorList>
            <person name="Sun Q."/>
            <person name="Mori K."/>
        </authorList>
    </citation>
    <scope>NUCLEOTIDE SEQUENCE [LARGE SCALE GENOMIC DNA]</scope>
    <source>
        <strain evidence="3 4">CCM 7759</strain>
    </source>
</reference>
<dbReference type="GO" id="GO:0004527">
    <property type="term" value="F:exonuclease activity"/>
    <property type="evidence" value="ECO:0007669"/>
    <property type="project" value="UniProtKB-KW"/>
</dbReference>
<dbReference type="InterPro" id="IPR004843">
    <property type="entry name" value="Calcineurin-like_PHP"/>
</dbReference>
<keyword evidence="3" id="KW-0269">Exonuclease</keyword>
<name>A0ABV6DET4_9BACL</name>
<evidence type="ECO:0000259" key="2">
    <source>
        <dbReference type="Pfam" id="PF00149"/>
    </source>
</evidence>
<keyword evidence="1" id="KW-0378">Hydrolase</keyword>
<dbReference type="PANTHER" id="PTHR30337">
    <property type="entry name" value="COMPONENT OF ATP-DEPENDENT DSDNA EXONUCLEASE"/>
    <property type="match status" value="1"/>
</dbReference>
<evidence type="ECO:0000256" key="1">
    <source>
        <dbReference type="ARBA" id="ARBA00022801"/>
    </source>
</evidence>
<dbReference type="InterPro" id="IPR014576">
    <property type="entry name" value="Pesterase_YhaO"/>
</dbReference>
<proteinExistence type="predicted"/>
<dbReference type="CDD" id="cd00840">
    <property type="entry name" value="MPP_Mre11_N"/>
    <property type="match status" value="1"/>
</dbReference>
<comment type="caution">
    <text evidence="3">The sequence shown here is derived from an EMBL/GenBank/DDBJ whole genome shotgun (WGS) entry which is preliminary data.</text>
</comment>
<sequence>MKVRFIHAADLHVDSPFRGMTELPAAIRERVRESTFRALDALVELALRERVDFVVIGGDVYDAADRSLRAQLRLQKAFGRLAAGGVPVFAAHGNHDPLDGRGARLDWPEGVRFFAADRVETFRVEVPGRGVVAEIHGQSFAAAAVRDNLALGFRGLERTEGVFQVAVLHANVDGDEGHDNYAPCSLRDLVESGIDYWALGHIHSRRVLHERPWVVYPGNTQGRSVRETGAKGCYLVEAADGSVDVRLTFHELDDVRWAVERVPIGGLSGEQELLGELAQTIESVRLAAGGRPAMVRLILEGRGTLHDVLRRSRTLEELAGMLREEAQAELAAGRDDWVWVESVEARTSGAVDVESLLAQPSFLGELLRQGKELRERPAELEAFAAEAAAELQSVIGRRLNETWLQQRQEELLRRAEQRIIDALGGTGGGDL</sequence>
<organism evidence="3 4">
    <name type="scientific">Paenibacillus chartarius</name>
    <dbReference type="NCBI Taxonomy" id="747481"/>
    <lineage>
        <taxon>Bacteria</taxon>
        <taxon>Bacillati</taxon>
        <taxon>Bacillota</taxon>
        <taxon>Bacilli</taxon>
        <taxon>Bacillales</taxon>
        <taxon>Paenibacillaceae</taxon>
        <taxon>Paenibacillus</taxon>
    </lineage>
</organism>
<dbReference type="SUPFAM" id="SSF56300">
    <property type="entry name" value="Metallo-dependent phosphatases"/>
    <property type="match status" value="1"/>
</dbReference>